<dbReference type="Pfam" id="PF13606">
    <property type="entry name" value="Ank_3"/>
    <property type="match status" value="1"/>
</dbReference>
<evidence type="ECO:0000313" key="7">
    <source>
        <dbReference type="Proteomes" id="UP000039865"/>
    </source>
</evidence>
<dbReference type="Pfam" id="PF12796">
    <property type="entry name" value="Ank_2"/>
    <property type="match status" value="1"/>
</dbReference>
<dbReference type="Gene3D" id="1.25.40.20">
    <property type="entry name" value="Ankyrin repeat-containing domain"/>
    <property type="match status" value="1"/>
</dbReference>
<keyword evidence="5" id="KW-0812">Transmembrane</keyword>
<dbReference type="PANTHER" id="PTHR24171">
    <property type="entry name" value="ANKYRIN REPEAT DOMAIN-CONTAINING PROTEIN 39-RELATED"/>
    <property type="match status" value="1"/>
</dbReference>
<feature type="compositionally biased region" description="Polar residues" evidence="4">
    <location>
        <begin position="30"/>
        <end position="40"/>
    </location>
</feature>
<sequence>MNLGAQNLSEPLLSRESEDEYTKEELFYETQPQIGRQNTESPKKSSKKQHYTYKSFHLSHQRKVCATSTADISKNTEDLEEAFRIAVCKEGQLGEGGKESRTIGSLTELEKQPQMTPLQLAALVGNSDMIKYLVKFGCKKEELTSSGQNMIHLGAQANKPFTIVYFKEQGLNINLQDNRGQTPLHLACINDSYTSFHYLIAQKADKMIKDNKGLTALHHAVLSSFKTQSDYLLIKLILKGASRDVKDNYGRYPVDLLENFTPRDKADVDDQTSTFTVDMFYLFSLFLYLCCWIRDPGSTKSKDISIQKVQSVIKKEKKFSQLVARKNHLLFIGFLFSTFGLILTTIIVSIKAIAVQPQENISKYLEFDLDRDMTFNNDQHSDEAIYQFNHIYVSYFIYNLLCIFNLLIACVFVIPLSYLLMLQLHNYYSKHFKKQKITQDSVYGINKNNVNKDIN</sequence>
<evidence type="ECO:0000313" key="6">
    <source>
        <dbReference type="EMBL" id="CDW88262.1"/>
    </source>
</evidence>
<dbReference type="PROSITE" id="PS50297">
    <property type="entry name" value="ANK_REP_REGION"/>
    <property type="match status" value="1"/>
</dbReference>
<evidence type="ECO:0000256" key="5">
    <source>
        <dbReference type="SAM" id="Phobius"/>
    </source>
</evidence>
<keyword evidence="5" id="KW-1133">Transmembrane helix</keyword>
<evidence type="ECO:0000256" key="1">
    <source>
        <dbReference type="ARBA" id="ARBA00022737"/>
    </source>
</evidence>
<dbReference type="InterPro" id="IPR036770">
    <property type="entry name" value="Ankyrin_rpt-contain_sf"/>
</dbReference>
<dbReference type="SMART" id="SM00248">
    <property type="entry name" value="ANK"/>
    <property type="match status" value="4"/>
</dbReference>
<feature type="repeat" description="ANK" evidence="3">
    <location>
        <begin position="212"/>
        <end position="248"/>
    </location>
</feature>
<evidence type="ECO:0000256" key="2">
    <source>
        <dbReference type="ARBA" id="ARBA00023043"/>
    </source>
</evidence>
<organism evidence="6 7">
    <name type="scientific">Stylonychia lemnae</name>
    <name type="common">Ciliate</name>
    <dbReference type="NCBI Taxonomy" id="5949"/>
    <lineage>
        <taxon>Eukaryota</taxon>
        <taxon>Sar</taxon>
        <taxon>Alveolata</taxon>
        <taxon>Ciliophora</taxon>
        <taxon>Intramacronucleata</taxon>
        <taxon>Spirotrichea</taxon>
        <taxon>Stichotrichia</taxon>
        <taxon>Sporadotrichida</taxon>
        <taxon>Oxytrichidae</taxon>
        <taxon>Stylonychinae</taxon>
        <taxon>Stylonychia</taxon>
    </lineage>
</organism>
<dbReference type="InterPro" id="IPR002110">
    <property type="entry name" value="Ankyrin_rpt"/>
</dbReference>
<dbReference type="OrthoDB" id="285735at2759"/>
<name>A0A078B4V9_STYLE</name>
<keyword evidence="5" id="KW-0472">Membrane</keyword>
<evidence type="ECO:0000256" key="3">
    <source>
        <dbReference type="PROSITE-ProRule" id="PRU00023"/>
    </source>
</evidence>
<keyword evidence="1" id="KW-0677">Repeat</keyword>
<dbReference type="SUPFAM" id="SSF48403">
    <property type="entry name" value="Ankyrin repeat"/>
    <property type="match status" value="1"/>
</dbReference>
<evidence type="ECO:0000256" key="4">
    <source>
        <dbReference type="SAM" id="MobiDB-lite"/>
    </source>
</evidence>
<feature type="transmembrane region" description="Helical" evidence="5">
    <location>
        <begin position="329"/>
        <end position="354"/>
    </location>
</feature>
<proteinExistence type="predicted"/>
<protein>
    <submittedName>
        <fullName evidence="6">Dhhc zinc finger domain containing protein</fullName>
    </submittedName>
</protein>
<dbReference type="PROSITE" id="PS50088">
    <property type="entry name" value="ANK_REPEAT"/>
    <property type="match status" value="2"/>
</dbReference>
<keyword evidence="7" id="KW-1185">Reference proteome</keyword>
<reference evidence="6 7" key="1">
    <citation type="submission" date="2014-06" db="EMBL/GenBank/DDBJ databases">
        <authorList>
            <person name="Swart Estienne"/>
        </authorList>
    </citation>
    <scope>NUCLEOTIDE SEQUENCE [LARGE SCALE GENOMIC DNA]</scope>
    <source>
        <strain evidence="6 7">130c</strain>
    </source>
</reference>
<dbReference type="Proteomes" id="UP000039865">
    <property type="component" value="Unassembled WGS sequence"/>
</dbReference>
<feature type="region of interest" description="Disordered" evidence="4">
    <location>
        <begin position="1"/>
        <end position="51"/>
    </location>
</feature>
<gene>
    <name evidence="6" type="primary">Contig18464.g19603</name>
    <name evidence="6" type="ORF">STYLEM_17380</name>
</gene>
<feature type="repeat" description="ANK" evidence="3">
    <location>
        <begin position="179"/>
        <end position="211"/>
    </location>
</feature>
<dbReference type="InParanoid" id="A0A078B4V9"/>
<dbReference type="AlphaFoldDB" id="A0A078B4V9"/>
<keyword evidence="2 3" id="KW-0040">ANK repeat</keyword>
<dbReference type="EMBL" id="CCKQ01016389">
    <property type="protein sequence ID" value="CDW88262.1"/>
    <property type="molecule type" value="Genomic_DNA"/>
</dbReference>
<feature type="transmembrane region" description="Helical" evidence="5">
    <location>
        <begin position="396"/>
        <end position="420"/>
    </location>
</feature>
<accession>A0A078B4V9</accession>